<evidence type="ECO:0000256" key="1">
    <source>
        <dbReference type="ARBA" id="ARBA00007905"/>
    </source>
</evidence>
<proteinExistence type="inferred from homology"/>
<organism evidence="7 8">
    <name type="scientific">Polyplosphaeria fusca</name>
    <dbReference type="NCBI Taxonomy" id="682080"/>
    <lineage>
        <taxon>Eukaryota</taxon>
        <taxon>Fungi</taxon>
        <taxon>Dikarya</taxon>
        <taxon>Ascomycota</taxon>
        <taxon>Pezizomycotina</taxon>
        <taxon>Dothideomycetes</taxon>
        <taxon>Pleosporomycetidae</taxon>
        <taxon>Pleosporales</taxon>
        <taxon>Tetraplosphaeriaceae</taxon>
        <taxon>Polyplosphaeria</taxon>
    </lineage>
</organism>
<dbReference type="Pfam" id="PF00248">
    <property type="entry name" value="Aldo_ket_red"/>
    <property type="match status" value="1"/>
</dbReference>
<dbReference type="PANTHER" id="PTHR11732">
    <property type="entry name" value="ALDO/KETO REDUCTASE"/>
    <property type="match status" value="1"/>
</dbReference>
<dbReference type="InterPro" id="IPR023210">
    <property type="entry name" value="NADP_OxRdtase_dom"/>
</dbReference>
<evidence type="ECO:0000256" key="5">
    <source>
        <dbReference type="PIRSR" id="PIRSR000097-3"/>
    </source>
</evidence>
<dbReference type="InterPro" id="IPR036812">
    <property type="entry name" value="NAD(P)_OxRdtase_dom_sf"/>
</dbReference>
<gene>
    <name evidence="7" type="ORF">EJ04DRAFT_535619</name>
</gene>
<comment type="caution">
    <text evidence="7">The sequence shown here is derived from an EMBL/GenBank/DDBJ whole genome shotgun (WGS) entry which is preliminary data.</text>
</comment>
<evidence type="ECO:0000313" key="7">
    <source>
        <dbReference type="EMBL" id="KAF2733187.1"/>
    </source>
</evidence>
<feature type="domain" description="NADP-dependent oxidoreductase" evidence="6">
    <location>
        <begin position="19"/>
        <end position="289"/>
    </location>
</feature>
<accession>A0A9P4QSW9</accession>
<feature type="binding site" evidence="4">
    <location>
        <position position="109"/>
    </location>
    <ligand>
        <name>substrate</name>
    </ligand>
</feature>
<dbReference type="AlphaFoldDB" id="A0A9P4QSW9"/>
<dbReference type="PROSITE" id="PS50890">
    <property type="entry name" value="PUA"/>
    <property type="match status" value="1"/>
</dbReference>
<dbReference type="OrthoDB" id="416253at2759"/>
<protein>
    <submittedName>
        <fullName evidence="7">Aldo/keto reductase</fullName>
    </submittedName>
</protein>
<keyword evidence="8" id="KW-1185">Reference proteome</keyword>
<dbReference type="FunFam" id="3.20.20.100:FF:000007">
    <property type="entry name" value="NAD(P)H-dependent D-xylose reductase xyl1"/>
    <property type="match status" value="1"/>
</dbReference>
<sequence length="314" mass="35319">MAHNDTTFTLNTGTKIPAIGFGTWQDKDTQEPAVTIALNAGYRHIDTARVYGTEGAVGNAIKKSGVPRDQLFITTKLWNNAHHPDDVEKQLDASLKDLQVDYLDLYLMHWPSSFARSDELFPKDSDGKNKPGDVDYVDTYKAMEQMMKKGKVRAIGVSNFSQSELERLLKETTVVPAAHQVELHPWLQQKDFDNLHHEKGIHITQYSPFGNQNEIYDSGKNMGKLMDDPMLVDIGKKHGKSGAQVSLAWGIAHGRSVIPKSKTESRIKSNLDGDFKLPQEDVKKIDEIDKKLRFNDPSSSFGWNFYADLDGKQN</sequence>
<evidence type="ECO:0000256" key="2">
    <source>
        <dbReference type="ARBA" id="ARBA00023002"/>
    </source>
</evidence>
<name>A0A9P4QSW9_9PLEO</name>
<dbReference type="PRINTS" id="PR00069">
    <property type="entry name" value="ALDKETRDTASE"/>
</dbReference>
<dbReference type="InterPro" id="IPR018170">
    <property type="entry name" value="Aldo/ket_reductase_CS"/>
</dbReference>
<dbReference type="PIRSF" id="PIRSF000097">
    <property type="entry name" value="AKR"/>
    <property type="match status" value="1"/>
</dbReference>
<feature type="active site" description="Proton donor" evidence="3">
    <location>
        <position position="51"/>
    </location>
</feature>
<comment type="similarity">
    <text evidence="1">Belongs to the aldo/keto reductase family.</text>
</comment>
<evidence type="ECO:0000256" key="4">
    <source>
        <dbReference type="PIRSR" id="PIRSR000097-2"/>
    </source>
</evidence>
<dbReference type="PROSITE" id="PS00798">
    <property type="entry name" value="ALDOKETO_REDUCTASE_1"/>
    <property type="match status" value="1"/>
</dbReference>
<dbReference type="EMBL" id="ML996165">
    <property type="protein sequence ID" value="KAF2733187.1"/>
    <property type="molecule type" value="Genomic_DNA"/>
</dbReference>
<reference evidence="7" key="1">
    <citation type="journal article" date="2020" name="Stud. Mycol.">
        <title>101 Dothideomycetes genomes: a test case for predicting lifestyles and emergence of pathogens.</title>
        <authorList>
            <person name="Haridas S."/>
            <person name="Albert R."/>
            <person name="Binder M."/>
            <person name="Bloem J."/>
            <person name="Labutti K."/>
            <person name="Salamov A."/>
            <person name="Andreopoulos B."/>
            <person name="Baker S."/>
            <person name="Barry K."/>
            <person name="Bills G."/>
            <person name="Bluhm B."/>
            <person name="Cannon C."/>
            <person name="Castanera R."/>
            <person name="Culley D."/>
            <person name="Daum C."/>
            <person name="Ezra D."/>
            <person name="Gonzalez J."/>
            <person name="Henrissat B."/>
            <person name="Kuo A."/>
            <person name="Liang C."/>
            <person name="Lipzen A."/>
            <person name="Lutzoni F."/>
            <person name="Magnuson J."/>
            <person name="Mondo S."/>
            <person name="Nolan M."/>
            <person name="Ohm R."/>
            <person name="Pangilinan J."/>
            <person name="Park H.-J."/>
            <person name="Ramirez L."/>
            <person name="Alfaro M."/>
            <person name="Sun H."/>
            <person name="Tritt A."/>
            <person name="Yoshinaga Y."/>
            <person name="Zwiers L.-H."/>
            <person name="Turgeon B."/>
            <person name="Goodwin S."/>
            <person name="Spatafora J."/>
            <person name="Crous P."/>
            <person name="Grigoriev I."/>
        </authorList>
    </citation>
    <scope>NUCLEOTIDE SEQUENCE</scope>
    <source>
        <strain evidence="7">CBS 125425</strain>
    </source>
</reference>
<evidence type="ECO:0000259" key="6">
    <source>
        <dbReference type="Pfam" id="PF00248"/>
    </source>
</evidence>
<dbReference type="SUPFAM" id="SSF51430">
    <property type="entry name" value="NAD(P)-linked oxidoreductase"/>
    <property type="match status" value="1"/>
</dbReference>
<feature type="site" description="Lowers pKa of active site Tyr" evidence="5">
    <location>
        <position position="76"/>
    </location>
</feature>
<dbReference type="CDD" id="cd19071">
    <property type="entry name" value="AKR_AKR1-5-like"/>
    <property type="match status" value="1"/>
</dbReference>
<dbReference type="InterPro" id="IPR020471">
    <property type="entry name" value="AKR"/>
</dbReference>
<evidence type="ECO:0000256" key="3">
    <source>
        <dbReference type="PIRSR" id="PIRSR000097-1"/>
    </source>
</evidence>
<keyword evidence="2" id="KW-0560">Oxidoreductase</keyword>
<dbReference type="PROSITE" id="PS00062">
    <property type="entry name" value="ALDOKETO_REDUCTASE_2"/>
    <property type="match status" value="1"/>
</dbReference>
<dbReference type="GO" id="GO:0016491">
    <property type="term" value="F:oxidoreductase activity"/>
    <property type="evidence" value="ECO:0007669"/>
    <property type="project" value="UniProtKB-KW"/>
</dbReference>
<dbReference type="Proteomes" id="UP000799444">
    <property type="component" value="Unassembled WGS sequence"/>
</dbReference>
<evidence type="ECO:0000313" key="8">
    <source>
        <dbReference type="Proteomes" id="UP000799444"/>
    </source>
</evidence>
<dbReference type="Gene3D" id="3.20.20.100">
    <property type="entry name" value="NADP-dependent oxidoreductase domain"/>
    <property type="match status" value="1"/>
</dbReference>